<keyword evidence="1" id="KW-0472">Membrane</keyword>
<comment type="caution">
    <text evidence="2">The sequence shown here is derived from an EMBL/GenBank/DDBJ whole genome shotgun (WGS) entry which is preliminary data.</text>
</comment>
<dbReference type="Proteomes" id="UP000237511">
    <property type="component" value="Unassembled WGS sequence"/>
</dbReference>
<feature type="transmembrane region" description="Helical" evidence="1">
    <location>
        <begin position="6"/>
        <end position="27"/>
    </location>
</feature>
<organism evidence="2 3">
    <name type="scientific">Sinorhizobium americanum</name>
    <dbReference type="NCBI Taxonomy" id="194963"/>
    <lineage>
        <taxon>Bacteria</taxon>
        <taxon>Pseudomonadati</taxon>
        <taxon>Pseudomonadota</taxon>
        <taxon>Alphaproteobacteria</taxon>
        <taxon>Hyphomicrobiales</taxon>
        <taxon>Rhizobiaceae</taxon>
        <taxon>Sinorhizobium/Ensifer group</taxon>
        <taxon>Sinorhizobium</taxon>
    </lineage>
</organism>
<keyword evidence="1" id="KW-0812">Transmembrane</keyword>
<dbReference type="EMBL" id="LODU01000003">
    <property type="protein sequence ID" value="POH35333.1"/>
    <property type="molecule type" value="Genomic_DNA"/>
</dbReference>
<dbReference type="AlphaFoldDB" id="A0A2S3YUN9"/>
<gene>
    <name evidence="2" type="ORF">ATY31_02355</name>
</gene>
<evidence type="ECO:0000313" key="2">
    <source>
        <dbReference type="EMBL" id="POH35333.1"/>
    </source>
</evidence>
<sequence length="110" mass="11841">MTSRAAVTRIAIGFALLALVYVAPWLIGYVSAGSRMMNCPGQETAPVDVVVSLDFRPGPTELEALQQYGRYGGGGGEATNVILLRTTPENRARLARLYWIEAVKPLKGCS</sequence>
<protein>
    <recommendedName>
        <fullName evidence="4">Transmembrane protein</fullName>
    </recommendedName>
</protein>
<accession>A0A2S3YUN9</accession>
<keyword evidence="1" id="KW-1133">Transmembrane helix</keyword>
<proteinExistence type="predicted"/>
<name>A0A2S3YUN9_9HYPH</name>
<evidence type="ECO:0000313" key="3">
    <source>
        <dbReference type="Proteomes" id="UP000237511"/>
    </source>
</evidence>
<reference evidence="2 3" key="1">
    <citation type="journal article" date="2014" name="Syst. Appl. Microbiol.">
        <title>Microsymbionts of Phaseolus vulgaris in acid and alkaline soils of Mexico.</title>
        <authorList>
            <person name="Verastegui-Valdes M.M."/>
            <person name="Zhang Y.J."/>
            <person name="Rivera-Orduna F.N."/>
            <person name="Cheng H.P."/>
            <person name="Sui X.H."/>
            <person name="Wang E.T."/>
        </authorList>
    </citation>
    <scope>NUCLEOTIDE SEQUENCE [LARGE SCALE GENOMIC DNA]</scope>
    <source>
        <strain evidence="2 3">FG01</strain>
    </source>
</reference>
<evidence type="ECO:0000256" key="1">
    <source>
        <dbReference type="SAM" id="Phobius"/>
    </source>
</evidence>
<evidence type="ECO:0008006" key="4">
    <source>
        <dbReference type="Google" id="ProtNLM"/>
    </source>
</evidence>